<dbReference type="SUPFAM" id="SSF53850">
    <property type="entry name" value="Periplasmic binding protein-like II"/>
    <property type="match status" value="1"/>
</dbReference>
<feature type="signal peptide" evidence="4">
    <location>
        <begin position="1"/>
        <end position="20"/>
    </location>
</feature>
<dbReference type="PANTHER" id="PTHR30006">
    <property type="entry name" value="THIAMINE-BINDING PERIPLASMIC PROTEIN-RELATED"/>
    <property type="match status" value="1"/>
</dbReference>
<dbReference type="InterPro" id="IPR026045">
    <property type="entry name" value="Ferric-bd"/>
</dbReference>
<organism evidence="5 6">
    <name type="scientific">Neisseria wadsworthii 9715</name>
    <dbReference type="NCBI Taxonomy" id="1030841"/>
    <lineage>
        <taxon>Bacteria</taxon>
        <taxon>Pseudomonadati</taxon>
        <taxon>Pseudomonadota</taxon>
        <taxon>Betaproteobacteria</taxon>
        <taxon>Neisseriales</taxon>
        <taxon>Neisseriaceae</taxon>
        <taxon>Neisseria</taxon>
    </lineage>
</organism>
<dbReference type="InterPro" id="IPR006059">
    <property type="entry name" value="SBP"/>
</dbReference>
<keyword evidence="6" id="KW-1185">Reference proteome</keyword>
<dbReference type="STRING" id="1030841.HMPREF9370_1140"/>
<dbReference type="Pfam" id="PF13416">
    <property type="entry name" value="SBP_bac_8"/>
    <property type="match status" value="1"/>
</dbReference>
<dbReference type="EMBL" id="AGAZ01000041">
    <property type="protein sequence ID" value="EGZ47295.1"/>
    <property type="molecule type" value="Genomic_DNA"/>
</dbReference>
<evidence type="ECO:0000256" key="2">
    <source>
        <dbReference type="ARBA" id="ARBA00022729"/>
    </source>
</evidence>
<dbReference type="AlphaFoldDB" id="G4CPY0"/>
<reference evidence="5 6" key="1">
    <citation type="submission" date="2011-06" db="EMBL/GenBank/DDBJ databases">
        <authorList>
            <person name="Muzny D."/>
            <person name="Qin X."/>
            <person name="Deng J."/>
            <person name="Jiang H."/>
            <person name="Liu Y."/>
            <person name="Qu J."/>
            <person name="Song X.-Z."/>
            <person name="Zhang L."/>
            <person name="Thornton R."/>
            <person name="Coyle M."/>
            <person name="Francisco L."/>
            <person name="Jackson L."/>
            <person name="Javaid M."/>
            <person name="Korchina V."/>
            <person name="Kovar C."/>
            <person name="Mata R."/>
            <person name="Mathew T."/>
            <person name="Ngo R."/>
            <person name="Nguyen L."/>
            <person name="Nguyen N."/>
            <person name="Okwuonu G."/>
            <person name="Ongeri F."/>
            <person name="Pham C."/>
            <person name="Simmons D."/>
            <person name="Wilczek-Boney K."/>
            <person name="Hale W."/>
            <person name="Jakkamsetti A."/>
            <person name="Pham P."/>
            <person name="Ruth R."/>
            <person name="San Lucas F."/>
            <person name="Warren J."/>
            <person name="Zhang J."/>
            <person name="Zhao Z."/>
            <person name="Zhou C."/>
            <person name="Zhu D."/>
            <person name="Lee S."/>
            <person name="Bess C."/>
            <person name="Blankenburg K."/>
            <person name="Forbes L."/>
            <person name="Fu Q."/>
            <person name="Gubbala S."/>
            <person name="Hirani K."/>
            <person name="Jayaseelan J.C."/>
            <person name="Lara F."/>
            <person name="Munidasa M."/>
            <person name="Palculict T."/>
            <person name="Patil S."/>
            <person name="Pu L.-L."/>
            <person name="Saada N."/>
            <person name="Tang L."/>
            <person name="Weissenberger G."/>
            <person name="Zhu Y."/>
            <person name="Hemphill L."/>
            <person name="Shang Y."/>
            <person name="Youmans B."/>
            <person name="Ayvaz T."/>
            <person name="Ross M."/>
            <person name="Santibanez J."/>
            <person name="Aqrawi P."/>
            <person name="Gross S."/>
            <person name="Joshi V."/>
            <person name="Fowler G."/>
            <person name="Nazareth L."/>
            <person name="Reid J."/>
            <person name="Worley K."/>
            <person name="Petrosino J."/>
            <person name="Highlander S."/>
            <person name="Gibbs R."/>
        </authorList>
    </citation>
    <scope>NUCLEOTIDE SEQUENCE [LARGE SCALE GENOMIC DNA]</scope>
    <source>
        <strain evidence="5 6">9715</strain>
    </source>
</reference>
<dbReference type="PANTHER" id="PTHR30006:SF15">
    <property type="entry name" value="IRON-UTILIZATION PERIPLASMIC PROTEIN"/>
    <property type="match status" value="1"/>
</dbReference>
<sequence>MMKKAIALAAAAIIATPVYAAELVVYSSRADNLLKPIAEAYQKKTGTTVKLVNDKAGPLMAKLKAEGSNTPADVFITVDGGNLWQATQMGLLRPINSATLKANIPAHLRDPKNQWYGLSVRARTIFYNTQKVKPSDLSTYADLADPKWKGRLCLRTSDNVYNQSLVGTMIANQGAQKTTQIVKGWVSNLAAEPFANDTAMLEAIGAGRCDVGIANTYYYGRLMDKQPNLPIGIFFADQQGKGTHVNVSGAGVVKHSKKAAEAQKFIEWLSSSEAQNLFADLNHEYPANPKVNPDPKVAKWGKFKQDVINVSVAGSNQKKAVMLMKQAGYK</sequence>
<dbReference type="RefSeq" id="WP_009116281.1">
    <property type="nucleotide sequence ID" value="NZ_JH165159.1"/>
</dbReference>
<dbReference type="PATRIC" id="fig|1030841.3.peg.1118"/>
<evidence type="ECO:0000256" key="3">
    <source>
        <dbReference type="PIRSR" id="PIRSR002825-1"/>
    </source>
</evidence>
<dbReference type="OrthoDB" id="9769567at2"/>
<feature type="chain" id="PRO_5005680324" evidence="4">
    <location>
        <begin position="21"/>
        <end position="330"/>
    </location>
</feature>
<dbReference type="PIRSF" id="PIRSF002825">
    <property type="entry name" value="CfbpA"/>
    <property type="match status" value="1"/>
</dbReference>
<keyword evidence="3" id="KW-0479">Metal-binding</keyword>
<dbReference type="GO" id="GO:0030288">
    <property type="term" value="C:outer membrane-bounded periplasmic space"/>
    <property type="evidence" value="ECO:0007669"/>
    <property type="project" value="TreeGrafter"/>
</dbReference>
<dbReference type="Gene3D" id="3.40.190.10">
    <property type="entry name" value="Periplasmic binding protein-like II"/>
    <property type="match status" value="2"/>
</dbReference>
<comment type="caution">
    <text evidence="5">The sequence shown here is derived from an EMBL/GenBank/DDBJ whole genome shotgun (WGS) entry which is preliminary data.</text>
</comment>
<protein>
    <submittedName>
        <fullName evidence="5">Iron ABC superfamily ATP binding cassette transporter, binding protein</fullName>
    </submittedName>
</protein>
<proteinExistence type="inferred from homology"/>
<dbReference type="GO" id="GO:0046872">
    <property type="term" value="F:metal ion binding"/>
    <property type="evidence" value="ECO:0007669"/>
    <property type="project" value="UniProtKB-KW"/>
</dbReference>
<evidence type="ECO:0000256" key="4">
    <source>
        <dbReference type="SAM" id="SignalP"/>
    </source>
</evidence>
<name>G4CPY0_9NEIS</name>
<dbReference type="Proteomes" id="UP000005336">
    <property type="component" value="Unassembled WGS sequence"/>
</dbReference>
<evidence type="ECO:0000256" key="1">
    <source>
        <dbReference type="ARBA" id="ARBA00008520"/>
    </source>
</evidence>
<comment type="similarity">
    <text evidence="1">Belongs to the bacterial solute-binding protein 1 family.</text>
</comment>
<evidence type="ECO:0000313" key="5">
    <source>
        <dbReference type="EMBL" id="EGZ47295.1"/>
    </source>
</evidence>
<accession>G4CPY0</accession>
<feature type="binding site" evidence="3">
    <location>
        <position position="217"/>
    </location>
    <ligand>
        <name>Fe cation</name>
        <dbReference type="ChEBI" id="CHEBI:24875"/>
    </ligand>
</feature>
<gene>
    <name evidence="5" type="primary">fbpA</name>
    <name evidence="5" type="ORF">HMPREF9370_1140</name>
</gene>
<dbReference type="HOGENOM" id="CLU_026974_2_1_4"/>
<evidence type="ECO:0000313" key="6">
    <source>
        <dbReference type="Proteomes" id="UP000005336"/>
    </source>
</evidence>
<feature type="binding site" evidence="3">
    <location>
        <position position="218"/>
    </location>
    <ligand>
        <name>Fe cation</name>
        <dbReference type="ChEBI" id="CHEBI:24875"/>
    </ligand>
</feature>
<keyword evidence="3" id="KW-0408">Iron</keyword>
<keyword evidence="2 4" id="KW-0732">Signal</keyword>